<gene>
    <name evidence="1" type="ORF">KI387_043413</name>
</gene>
<sequence length="121" mass="14241">QHYDQIQNHYAYPYEQGQNQFGHGAYQEQGNTYNGDSYVENAGLLEKIQKMEAGMVQSRAIAQMKAFKIGYRASCPWEGPFPRHYNPQEKLDFMVKMLPQLTQWIEDIEAYEKSVRQPCQW</sequence>
<comment type="caution">
    <text evidence="1">The sequence shown here is derived from an EMBL/GenBank/DDBJ whole genome shotgun (WGS) entry which is preliminary data.</text>
</comment>
<dbReference type="Proteomes" id="UP000824469">
    <property type="component" value="Unassembled WGS sequence"/>
</dbReference>
<organism evidence="1 2">
    <name type="scientific">Taxus chinensis</name>
    <name type="common">Chinese yew</name>
    <name type="synonym">Taxus wallichiana var. chinensis</name>
    <dbReference type="NCBI Taxonomy" id="29808"/>
    <lineage>
        <taxon>Eukaryota</taxon>
        <taxon>Viridiplantae</taxon>
        <taxon>Streptophyta</taxon>
        <taxon>Embryophyta</taxon>
        <taxon>Tracheophyta</taxon>
        <taxon>Spermatophyta</taxon>
        <taxon>Pinopsida</taxon>
        <taxon>Pinidae</taxon>
        <taxon>Conifers II</taxon>
        <taxon>Cupressales</taxon>
        <taxon>Taxaceae</taxon>
        <taxon>Taxus</taxon>
    </lineage>
</organism>
<name>A0AA38F7Y7_TAXCH</name>
<reference evidence="1 2" key="1">
    <citation type="journal article" date="2021" name="Nat. Plants">
        <title>The Taxus genome provides insights into paclitaxel biosynthesis.</title>
        <authorList>
            <person name="Xiong X."/>
            <person name="Gou J."/>
            <person name="Liao Q."/>
            <person name="Li Y."/>
            <person name="Zhou Q."/>
            <person name="Bi G."/>
            <person name="Li C."/>
            <person name="Du R."/>
            <person name="Wang X."/>
            <person name="Sun T."/>
            <person name="Guo L."/>
            <person name="Liang H."/>
            <person name="Lu P."/>
            <person name="Wu Y."/>
            <person name="Zhang Z."/>
            <person name="Ro D.K."/>
            <person name="Shang Y."/>
            <person name="Huang S."/>
            <person name="Yan J."/>
        </authorList>
    </citation>
    <scope>NUCLEOTIDE SEQUENCE [LARGE SCALE GENOMIC DNA]</scope>
    <source>
        <strain evidence="1">Ta-2019</strain>
    </source>
</reference>
<accession>A0AA38F7Y7</accession>
<keyword evidence="2" id="KW-1185">Reference proteome</keyword>
<evidence type="ECO:0000313" key="2">
    <source>
        <dbReference type="Proteomes" id="UP000824469"/>
    </source>
</evidence>
<evidence type="ECO:0000313" key="1">
    <source>
        <dbReference type="EMBL" id="KAH9291402.1"/>
    </source>
</evidence>
<dbReference type="EMBL" id="JAHRHJ020003641">
    <property type="protein sequence ID" value="KAH9291402.1"/>
    <property type="molecule type" value="Genomic_DNA"/>
</dbReference>
<feature type="non-terminal residue" evidence="1">
    <location>
        <position position="121"/>
    </location>
</feature>
<feature type="non-terminal residue" evidence="1">
    <location>
        <position position="1"/>
    </location>
</feature>
<protein>
    <submittedName>
        <fullName evidence="1">Uncharacterized protein</fullName>
    </submittedName>
</protein>
<proteinExistence type="predicted"/>
<dbReference type="AlphaFoldDB" id="A0AA38F7Y7"/>